<keyword evidence="1" id="KW-1133">Transmembrane helix</keyword>
<protein>
    <submittedName>
        <fullName evidence="2">Uncharacterized protein</fullName>
    </submittedName>
</protein>
<accession>A0A5B7FJC6</accession>
<dbReference type="Proteomes" id="UP000324222">
    <property type="component" value="Unassembled WGS sequence"/>
</dbReference>
<proteinExistence type="predicted"/>
<evidence type="ECO:0000313" key="2">
    <source>
        <dbReference type="EMBL" id="MPC47720.1"/>
    </source>
</evidence>
<keyword evidence="3" id="KW-1185">Reference proteome</keyword>
<evidence type="ECO:0000313" key="3">
    <source>
        <dbReference type="Proteomes" id="UP000324222"/>
    </source>
</evidence>
<dbReference type="AlphaFoldDB" id="A0A5B7FJC6"/>
<gene>
    <name evidence="2" type="ORF">E2C01_041475</name>
</gene>
<reference evidence="2 3" key="1">
    <citation type="submission" date="2019-05" db="EMBL/GenBank/DDBJ databases">
        <title>Another draft genome of Portunus trituberculatus and its Hox gene families provides insights of decapod evolution.</title>
        <authorList>
            <person name="Jeong J.-H."/>
            <person name="Song I."/>
            <person name="Kim S."/>
            <person name="Choi T."/>
            <person name="Kim D."/>
            <person name="Ryu S."/>
            <person name="Kim W."/>
        </authorList>
    </citation>
    <scope>NUCLEOTIDE SEQUENCE [LARGE SCALE GENOMIC DNA]</scope>
    <source>
        <tissue evidence="2">Muscle</tissue>
    </source>
</reference>
<sequence length="85" mass="9256">MMVLAVVVMPVMVVMVVMVVVVMVMVMALAAVRNMHAQHVTNITITNHSCSLHQSSFPAPDTMAPSVHHYVSPSVHGHSFTFCIL</sequence>
<keyword evidence="1" id="KW-0812">Transmembrane</keyword>
<comment type="caution">
    <text evidence="2">The sequence shown here is derived from an EMBL/GenBank/DDBJ whole genome shotgun (WGS) entry which is preliminary data.</text>
</comment>
<name>A0A5B7FJC6_PORTR</name>
<feature type="transmembrane region" description="Helical" evidence="1">
    <location>
        <begin position="6"/>
        <end position="32"/>
    </location>
</feature>
<organism evidence="2 3">
    <name type="scientific">Portunus trituberculatus</name>
    <name type="common">Swimming crab</name>
    <name type="synonym">Neptunus trituberculatus</name>
    <dbReference type="NCBI Taxonomy" id="210409"/>
    <lineage>
        <taxon>Eukaryota</taxon>
        <taxon>Metazoa</taxon>
        <taxon>Ecdysozoa</taxon>
        <taxon>Arthropoda</taxon>
        <taxon>Crustacea</taxon>
        <taxon>Multicrustacea</taxon>
        <taxon>Malacostraca</taxon>
        <taxon>Eumalacostraca</taxon>
        <taxon>Eucarida</taxon>
        <taxon>Decapoda</taxon>
        <taxon>Pleocyemata</taxon>
        <taxon>Brachyura</taxon>
        <taxon>Eubrachyura</taxon>
        <taxon>Portunoidea</taxon>
        <taxon>Portunidae</taxon>
        <taxon>Portuninae</taxon>
        <taxon>Portunus</taxon>
    </lineage>
</organism>
<keyword evidence="1" id="KW-0472">Membrane</keyword>
<dbReference type="EMBL" id="VSRR010007887">
    <property type="protein sequence ID" value="MPC47720.1"/>
    <property type="molecule type" value="Genomic_DNA"/>
</dbReference>
<evidence type="ECO:0000256" key="1">
    <source>
        <dbReference type="SAM" id="Phobius"/>
    </source>
</evidence>